<accession>A0ABT3GHD1</accession>
<protein>
    <submittedName>
        <fullName evidence="1">Uncharacterized protein</fullName>
    </submittedName>
</protein>
<reference evidence="1 2" key="1">
    <citation type="submission" date="2022-10" db="EMBL/GenBank/DDBJ databases">
        <title>Luteolibacter arcticus strain CCTCC AB 2014275, whole genome shotgun sequencing project.</title>
        <authorList>
            <person name="Zhao G."/>
            <person name="Shen L."/>
        </authorList>
    </citation>
    <scope>NUCLEOTIDE SEQUENCE [LARGE SCALE GENOMIC DNA]</scope>
    <source>
        <strain evidence="1 2">CCTCC AB 2014275</strain>
    </source>
</reference>
<organism evidence="1 2">
    <name type="scientific">Luteolibacter arcticus</name>
    <dbReference type="NCBI Taxonomy" id="1581411"/>
    <lineage>
        <taxon>Bacteria</taxon>
        <taxon>Pseudomonadati</taxon>
        <taxon>Verrucomicrobiota</taxon>
        <taxon>Verrucomicrobiia</taxon>
        <taxon>Verrucomicrobiales</taxon>
        <taxon>Verrucomicrobiaceae</taxon>
        <taxon>Luteolibacter</taxon>
    </lineage>
</organism>
<evidence type="ECO:0000313" key="2">
    <source>
        <dbReference type="Proteomes" id="UP001320876"/>
    </source>
</evidence>
<dbReference type="Proteomes" id="UP001320876">
    <property type="component" value="Unassembled WGS sequence"/>
</dbReference>
<sequence length="61" mass="6463">MSSTTPDELMHALAAELGAMDQASAERLSNILRGLFACMQDLNSRLAVLESQAAVKANGEN</sequence>
<keyword evidence="2" id="KW-1185">Reference proteome</keyword>
<proteinExistence type="predicted"/>
<dbReference type="RefSeq" id="WP_264486950.1">
    <property type="nucleotide sequence ID" value="NZ_JAPDDT010000003.1"/>
</dbReference>
<comment type="caution">
    <text evidence="1">The sequence shown here is derived from an EMBL/GenBank/DDBJ whole genome shotgun (WGS) entry which is preliminary data.</text>
</comment>
<dbReference type="EMBL" id="JAPDDT010000003">
    <property type="protein sequence ID" value="MCW1922843.1"/>
    <property type="molecule type" value="Genomic_DNA"/>
</dbReference>
<name>A0ABT3GHD1_9BACT</name>
<gene>
    <name evidence="1" type="ORF">OKA05_09800</name>
</gene>
<evidence type="ECO:0000313" key="1">
    <source>
        <dbReference type="EMBL" id="MCW1922843.1"/>
    </source>
</evidence>